<proteinExistence type="predicted"/>
<reference evidence="4 5" key="1">
    <citation type="submission" date="2017-02" db="EMBL/GenBank/DDBJ databases">
        <authorList>
            <person name="Peterson S.W."/>
        </authorList>
    </citation>
    <scope>NUCLEOTIDE SEQUENCE [LARGE SCALE GENOMIC DNA]</scope>
    <source>
        <strain evidence="4 5">CIP104813</strain>
    </source>
</reference>
<dbReference type="InterPro" id="IPR001173">
    <property type="entry name" value="Glyco_trans_2-like"/>
</dbReference>
<feature type="domain" description="Glycosyltransferase 2-like" evidence="2">
    <location>
        <begin position="2"/>
        <end position="98"/>
    </location>
</feature>
<feature type="domain" description="Galactosyltransferase C-terminal" evidence="3">
    <location>
        <begin position="147"/>
        <end position="194"/>
    </location>
</feature>
<dbReference type="AlphaFoldDB" id="A0A1X6X444"/>
<dbReference type="SUPFAM" id="SSF53448">
    <property type="entry name" value="Nucleotide-diphospho-sugar transferases"/>
    <property type="match status" value="1"/>
</dbReference>
<evidence type="ECO:0000256" key="1">
    <source>
        <dbReference type="ARBA" id="ARBA00022679"/>
    </source>
</evidence>
<protein>
    <submittedName>
        <fullName evidence="4">Glycosyl transferase, family 2</fullName>
    </submittedName>
</protein>
<dbReference type="Gene3D" id="3.90.550.10">
    <property type="entry name" value="Spore Coat Polysaccharide Biosynthesis Protein SpsA, Chain A"/>
    <property type="match status" value="1"/>
</dbReference>
<keyword evidence="5" id="KW-1185">Reference proteome</keyword>
<dbReference type="PANTHER" id="PTHR43685:SF2">
    <property type="entry name" value="GLYCOSYLTRANSFERASE 2-LIKE DOMAIN-CONTAINING PROTEIN"/>
    <property type="match status" value="1"/>
</dbReference>
<gene>
    <name evidence="4" type="ORF">FM110_10260</name>
</gene>
<dbReference type="InterPro" id="IPR027791">
    <property type="entry name" value="Galactosyl_T_C"/>
</dbReference>
<sequence length="310" mass="32791">MIIPVHDGADVVGLQLASLVAQIDAPRFEVVVVDNRSSDDLAGAIEPFREELDIRVVQAPERPGAAYARNVGIGAARAEHLLFLDADDSADPYAVLNTHRTLLRRPVFSGSAVPIAPEELAGGLPAARRIAPGTPDWSEPVPESPGYPILCGGVFGIRRGTAREIGGMDAAFPWGGEDNDLAIRLTRAGHAVDVSKVVSIAYRQRPPGSVSARAHLRAGFAHAQLCTRHGLWGRTPSTRGGRWILEPARALAAAALAVVRPGRASRADLVSRFATASGLLLGRIRFAAPALLPRPLIGCGLRPLTAAERI</sequence>
<accession>A0A1X6X444</accession>
<dbReference type="Pfam" id="PF00535">
    <property type="entry name" value="Glycos_transf_2"/>
    <property type="match status" value="1"/>
</dbReference>
<name>A0A1X6X444_9MICO</name>
<dbReference type="Proteomes" id="UP000195981">
    <property type="component" value="Unassembled WGS sequence"/>
</dbReference>
<dbReference type="Pfam" id="PF02709">
    <property type="entry name" value="Glyco_transf_7C"/>
    <property type="match status" value="1"/>
</dbReference>
<dbReference type="GO" id="GO:0016740">
    <property type="term" value="F:transferase activity"/>
    <property type="evidence" value="ECO:0007669"/>
    <property type="project" value="UniProtKB-KW"/>
</dbReference>
<dbReference type="CDD" id="cd00761">
    <property type="entry name" value="Glyco_tranf_GTA_type"/>
    <property type="match status" value="1"/>
</dbReference>
<dbReference type="InterPro" id="IPR029044">
    <property type="entry name" value="Nucleotide-diphossugar_trans"/>
</dbReference>
<evidence type="ECO:0000259" key="2">
    <source>
        <dbReference type="Pfam" id="PF00535"/>
    </source>
</evidence>
<dbReference type="PANTHER" id="PTHR43685">
    <property type="entry name" value="GLYCOSYLTRANSFERASE"/>
    <property type="match status" value="1"/>
</dbReference>
<keyword evidence="1 4" id="KW-0808">Transferase</keyword>
<organism evidence="4 5">
    <name type="scientific">Brachybacterium nesterenkovii</name>
    <dbReference type="NCBI Taxonomy" id="47847"/>
    <lineage>
        <taxon>Bacteria</taxon>
        <taxon>Bacillati</taxon>
        <taxon>Actinomycetota</taxon>
        <taxon>Actinomycetes</taxon>
        <taxon>Micrococcales</taxon>
        <taxon>Dermabacteraceae</taxon>
        <taxon>Brachybacterium</taxon>
    </lineage>
</organism>
<evidence type="ECO:0000313" key="4">
    <source>
        <dbReference type="EMBL" id="SLM93695.1"/>
    </source>
</evidence>
<evidence type="ECO:0000313" key="5">
    <source>
        <dbReference type="Proteomes" id="UP000195981"/>
    </source>
</evidence>
<dbReference type="InterPro" id="IPR050834">
    <property type="entry name" value="Glycosyltransf_2"/>
</dbReference>
<evidence type="ECO:0000259" key="3">
    <source>
        <dbReference type="Pfam" id="PF02709"/>
    </source>
</evidence>
<dbReference type="EMBL" id="FWFG01000092">
    <property type="protein sequence ID" value="SLM93695.1"/>
    <property type="molecule type" value="Genomic_DNA"/>
</dbReference>